<dbReference type="EMBL" id="JAMFTS010000004">
    <property type="protein sequence ID" value="KAJ4761119.1"/>
    <property type="molecule type" value="Genomic_DNA"/>
</dbReference>
<dbReference type="InterPro" id="IPR005174">
    <property type="entry name" value="KIB1-4_b-propeller"/>
</dbReference>
<comment type="caution">
    <text evidence="2">The sequence shown here is derived from an EMBL/GenBank/DDBJ whole genome shotgun (WGS) entry which is preliminary data.</text>
</comment>
<sequence length="354" mass="40759">MFPLNFRYQPWLMQLHGRKKHKQNFMNPYNDCIEQKKIRQFKGKLCLGCFGEWLLLADESTKEIYFLHLTLKVNHTVRLPSLLGRSFEHLGCCVVSDSPTSLECMVTFVGTRNNDIFYCRPNMDAKWINVSLPIDLEQNSYFTGQVIRCKGKMYALQYSHIIDALQIIVINESSLLMDDSTWTIINMPQTIDDCNWHCLVVSGDDIFIVLVSISPYLGNPTNYTIHLLETSDLSWKPVKNIGGFVFFLSGIQNAALPASLAGLQHDCIFIARVKSEGIYRICMQDQTISLTSPLNWPKLKIWHKLFWVMPTRPRKHRSLNLSYCTGTNKVVVVVLHCRYQNHGSKNRPIPIRIG</sequence>
<gene>
    <name evidence="2" type="ORF">LUZ62_071494</name>
</gene>
<keyword evidence="3" id="KW-1185">Reference proteome</keyword>
<name>A0AAV8CZK2_9POAL</name>
<accession>A0AAV8CZK2</accession>
<reference evidence="2" key="1">
    <citation type="submission" date="2022-08" db="EMBL/GenBank/DDBJ databases">
        <authorList>
            <person name="Marques A."/>
        </authorList>
    </citation>
    <scope>NUCLEOTIDE SEQUENCE</scope>
    <source>
        <strain evidence="2">RhyPub2mFocal</strain>
        <tissue evidence="2">Leaves</tissue>
    </source>
</reference>
<dbReference type="PANTHER" id="PTHR40891:SF1">
    <property type="entry name" value="DUF295 DOMAIN-CONTAINING PROTEIN"/>
    <property type="match status" value="1"/>
</dbReference>
<proteinExistence type="predicted"/>
<evidence type="ECO:0000313" key="3">
    <source>
        <dbReference type="Proteomes" id="UP001140206"/>
    </source>
</evidence>
<dbReference type="Proteomes" id="UP001140206">
    <property type="component" value="Chromosome 4"/>
</dbReference>
<organism evidence="2 3">
    <name type="scientific">Rhynchospora pubera</name>
    <dbReference type="NCBI Taxonomy" id="906938"/>
    <lineage>
        <taxon>Eukaryota</taxon>
        <taxon>Viridiplantae</taxon>
        <taxon>Streptophyta</taxon>
        <taxon>Embryophyta</taxon>
        <taxon>Tracheophyta</taxon>
        <taxon>Spermatophyta</taxon>
        <taxon>Magnoliopsida</taxon>
        <taxon>Liliopsida</taxon>
        <taxon>Poales</taxon>
        <taxon>Cyperaceae</taxon>
        <taxon>Cyperoideae</taxon>
        <taxon>Rhynchosporeae</taxon>
        <taxon>Rhynchospora</taxon>
    </lineage>
</organism>
<dbReference type="Pfam" id="PF03478">
    <property type="entry name" value="Beta-prop_KIB1-4"/>
    <property type="match status" value="1"/>
</dbReference>
<evidence type="ECO:0000259" key="1">
    <source>
        <dbReference type="Pfam" id="PF03478"/>
    </source>
</evidence>
<dbReference type="PANTHER" id="PTHR40891">
    <property type="entry name" value="DUF295 DOMAIN-CONTAINING PROTEIN"/>
    <property type="match status" value="1"/>
</dbReference>
<protein>
    <submittedName>
        <fullName evidence="2">F-box protein family-like</fullName>
    </submittedName>
</protein>
<dbReference type="AlphaFoldDB" id="A0AAV8CZK2"/>
<feature type="domain" description="KIB1-4 beta-propeller" evidence="1">
    <location>
        <begin position="36"/>
        <end position="271"/>
    </location>
</feature>
<evidence type="ECO:0000313" key="2">
    <source>
        <dbReference type="EMBL" id="KAJ4761119.1"/>
    </source>
</evidence>